<keyword evidence="2" id="KW-1185">Reference proteome</keyword>
<evidence type="ECO:0000313" key="2">
    <source>
        <dbReference type="Proteomes" id="UP000031971"/>
    </source>
</evidence>
<accession>A0A0C2UVN4</accession>
<dbReference type="EMBL" id="JXSL01000033">
    <property type="protein sequence ID" value="KIL96901.1"/>
    <property type="molecule type" value="Genomic_DNA"/>
</dbReference>
<dbReference type="AlphaFoldDB" id="A0A0C2UVN4"/>
<dbReference type="STRING" id="272627.CCC_01394"/>
<sequence length="91" mass="9921">MVQMTAIAATVLVVAIIAWAWAHNRQQPEPLDSGVPVNAFAHVVEEQARQTEALRSAVEGLSEVVHEMRKLLEARTFCPFPAPRCGDDGNA</sequence>
<reference evidence="1 2" key="1">
    <citation type="submission" date="2015-01" db="EMBL/GenBank/DDBJ databases">
        <title>Genome Sequence of Magnetospirillum magnetotacticum Strain MS-1.</title>
        <authorList>
            <person name="Marinov G.K."/>
            <person name="Smalley M.D."/>
            <person name="DeSalvo G."/>
        </authorList>
    </citation>
    <scope>NUCLEOTIDE SEQUENCE [LARGE SCALE GENOMIC DNA]</scope>
    <source>
        <strain evidence="1 2">MS-1</strain>
    </source>
</reference>
<dbReference type="Proteomes" id="UP000031971">
    <property type="component" value="Unassembled WGS sequence"/>
</dbReference>
<organism evidence="1 2">
    <name type="scientific">Paramagnetospirillum magnetotacticum MS-1</name>
    <dbReference type="NCBI Taxonomy" id="272627"/>
    <lineage>
        <taxon>Bacteria</taxon>
        <taxon>Pseudomonadati</taxon>
        <taxon>Pseudomonadota</taxon>
        <taxon>Alphaproteobacteria</taxon>
        <taxon>Rhodospirillales</taxon>
        <taxon>Magnetospirillaceae</taxon>
        <taxon>Paramagnetospirillum</taxon>
    </lineage>
</organism>
<proteinExistence type="predicted"/>
<comment type="caution">
    <text evidence="1">The sequence shown here is derived from an EMBL/GenBank/DDBJ whole genome shotgun (WGS) entry which is preliminary data.</text>
</comment>
<protein>
    <submittedName>
        <fullName evidence="1">Uncharacterized protein</fullName>
    </submittedName>
</protein>
<gene>
    <name evidence="1" type="ORF">CCC_01394</name>
</gene>
<name>A0A0C2UVN4_PARME</name>
<evidence type="ECO:0000313" key="1">
    <source>
        <dbReference type="EMBL" id="KIL96901.1"/>
    </source>
</evidence>